<feature type="compositionally biased region" description="Low complexity" evidence="1">
    <location>
        <begin position="76"/>
        <end position="85"/>
    </location>
</feature>
<evidence type="ECO:0000313" key="5">
    <source>
        <dbReference type="Proteomes" id="UP000008810"/>
    </source>
</evidence>
<dbReference type="AlphaFoldDB" id="A0A0Q3LFE9"/>
<dbReference type="EnsemblPlants" id="KQK21681">
    <property type="protein sequence ID" value="KQK21681"/>
    <property type="gene ID" value="BRADI_1g62385v3"/>
</dbReference>
<evidence type="ECO:0000256" key="2">
    <source>
        <dbReference type="SAM" id="Phobius"/>
    </source>
</evidence>
<dbReference type="Gramene" id="KQK21681">
    <property type="protein sequence ID" value="KQK21681"/>
    <property type="gene ID" value="BRADI_1g62385v3"/>
</dbReference>
<protein>
    <submittedName>
        <fullName evidence="3 4">Uncharacterized protein</fullName>
    </submittedName>
</protein>
<keyword evidence="2" id="KW-0812">Transmembrane</keyword>
<keyword evidence="2" id="KW-0472">Membrane</keyword>
<dbReference type="Proteomes" id="UP000008810">
    <property type="component" value="Chromosome 1"/>
</dbReference>
<keyword evidence="5" id="KW-1185">Reference proteome</keyword>
<reference evidence="4" key="3">
    <citation type="submission" date="2018-08" db="UniProtKB">
        <authorList>
            <consortium name="EnsemblPlants"/>
        </authorList>
    </citation>
    <scope>IDENTIFICATION</scope>
    <source>
        <strain evidence="4">cv. Bd21</strain>
    </source>
</reference>
<organism evidence="3">
    <name type="scientific">Brachypodium distachyon</name>
    <name type="common">Purple false brome</name>
    <name type="synonym">Trachynia distachya</name>
    <dbReference type="NCBI Taxonomy" id="15368"/>
    <lineage>
        <taxon>Eukaryota</taxon>
        <taxon>Viridiplantae</taxon>
        <taxon>Streptophyta</taxon>
        <taxon>Embryophyta</taxon>
        <taxon>Tracheophyta</taxon>
        <taxon>Spermatophyta</taxon>
        <taxon>Magnoliopsida</taxon>
        <taxon>Liliopsida</taxon>
        <taxon>Poales</taxon>
        <taxon>Poaceae</taxon>
        <taxon>BOP clade</taxon>
        <taxon>Pooideae</taxon>
        <taxon>Stipodae</taxon>
        <taxon>Brachypodieae</taxon>
        <taxon>Brachypodium</taxon>
    </lineage>
</organism>
<keyword evidence="2" id="KW-1133">Transmembrane helix</keyword>
<reference evidence="3" key="2">
    <citation type="submission" date="2017-06" db="EMBL/GenBank/DDBJ databases">
        <title>WGS assembly of Brachypodium distachyon.</title>
        <authorList>
            <consortium name="The International Brachypodium Initiative"/>
            <person name="Lucas S."/>
            <person name="Harmon-Smith M."/>
            <person name="Lail K."/>
            <person name="Tice H."/>
            <person name="Grimwood J."/>
            <person name="Bruce D."/>
            <person name="Barry K."/>
            <person name="Shu S."/>
            <person name="Lindquist E."/>
            <person name="Wang M."/>
            <person name="Pitluck S."/>
            <person name="Vogel J.P."/>
            <person name="Garvin D.F."/>
            <person name="Mockler T.C."/>
            <person name="Schmutz J."/>
            <person name="Rokhsar D."/>
            <person name="Bevan M.W."/>
        </authorList>
    </citation>
    <scope>NUCLEOTIDE SEQUENCE</scope>
    <source>
        <strain evidence="3">Bd21</strain>
    </source>
</reference>
<gene>
    <name evidence="3" type="ORF">BRADI_1g62385v3</name>
</gene>
<evidence type="ECO:0000313" key="3">
    <source>
        <dbReference type="EMBL" id="KQK21681.1"/>
    </source>
</evidence>
<feature type="compositionally biased region" description="Low complexity" evidence="1">
    <location>
        <begin position="117"/>
        <end position="132"/>
    </location>
</feature>
<dbReference type="InParanoid" id="A0A0Q3LFE9"/>
<evidence type="ECO:0000256" key="1">
    <source>
        <dbReference type="SAM" id="MobiDB-lite"/>
    </source>
</evidence>
<reference evidence="3 4" key="1">
    <citation type="journal article" date="2010" name="Nature">
        <title>Genome sequencing and analysis of the model grass Brachypodium distachyon.</title>
        <authorList>
            <consortium name="International Brachypodium Initiative"/>
        </authorList>
    </citation>
    <scope>NUCLEOTIDE SEQUENCE [LARGE SCALE GENOMIC DNA]</scope>
    <source>
        <strain evidence="3 4">Bd21</strain>
    </source>
</reference>
<sequence length="194" mass="21314">MLRSPKKQKNGMHARYWWKSTTHGSMTCTHPALSLSSLIHPTISSLPSISFSALLSSFPLTDLLPLPEIQQQQRRPALGGPAAAPSDPPATTPSRIRHGGHRIWPLLSSRARPPPSSSCSSGRGGPWSSSAWRPCTGAPDPARGRIWRPRCEAMPYFLILFLSKLGFLICFVSMSCVCDAASCRFRPAFRPVFF</sequence>
<dbReference type="EMBL" id="CM000880">
    <property type="protein sequence ID" value="KQK21681.1"/>
    <property type="molecule type" value="Genomic_DNA"/>
</dbReference>
<feature type="transmembrane region" description="Helical" evidence="2">
    <location>
        <begin position="153"/>
        <end position="174"/>
    </location>
</feature>
<proteinExistence type="predicted"/>
<evidence type="ECO:0000313" key="4">
    <source>
        <dbReference type="EnsemblPlants" id="KQK21681"/>
    </source>
</evidence>
<feature type="region of interest" description="Disordered" evidence="1">
    <location>
        <begin position="72"/>
        <end position="132"/>
    </location>
</feature>
<accession>A0A0Q3LFE9</accession>
<name>A0A0Q3LFE9_BRADI</name>